<dbReference type="Gene3D" id="1.10.3720.10">
    <property type="entry name" value="MetI-like"/>
    <property type="match status" value="1"/>
</dbReference>
<evidence type="ECO:0000256" key="2">
    <source>
        <dbReference type="ARBA" id="ARBA00022448"/>
    </source>
</evidence>
<feature type="region of interest" description="Disordered" evidence="7">
    <location>
        <begin position="181"/>
        <end position="207"/>
    </location>
</feature>
<keyword evidence="3 6" id="KW-0812">Transmembrane</keyword>
<dbReference type="AlphaFoldDB" id="A0A4R5A4P6"/>
<evidence type="ECO:0000256" key="7">
    <source>
        <dbReference type="SAM" id="MobiDB-lite"/>
    </source>
</evidence>
<dbReference type="CDD" id="cd06261">
    <property type="entry name" value="TM_PBP2"/>
    <property type="match status" value="1"/>
</dbReference>
<evidence type="ECO:0000313" key="9">
    <source>
        <dbReference type="EMBL" id="TDD65649.1"/>
    </source>
</evidence>
<keyword evidence="10" id="KW-1185">Reference proteome</keyword>
<sequence length="207" mass="21427">MLIACAIALPIGLWLGHLGRGGTLAINISNVGRAVPTFAILALLYMTPLGLSVWTTIIALVLFAIPPILTNAYVGMREVDPDAVEAARGMGMSGGQLLRGIELPLAVPLVMGGVRLATVQVLATATLAAVISGPGLGRIITSGFGRQDLAQVVGGAIIVGVLALVVEGLMALLQRAVDPMRRARRAPPTRERDRGMPVMPDEVVSGA</sequence>
<dbReference type="InterPro" id="IPR035906">
    <property type="entry name" value="MetI-like_sf"/>
</dbReference>
<dbReference type="EMBL" id="SMLB01000049">
    <property type="protein sequence ID" value="TDD65649.1"/>
    <property type="molecule type" value="Genomic_DNA"/>
</dbReference>
<comment type="caution">
    <text evidence="9">The sequence shown here is derived from an EMBL/GenBank/DDBJ whole genome shotgun (WGS) entry which is preliminary data.</text>
</comment>
<protein>
    <submittedName>
        <fullName evidence="9">ABC transporter permease</fullName>
    </submittedName>
</protein>
<keyword evidence="2 6" id="KW-0813">Transport</keyword>
<reference evidence="9 10" key="1">
    <citation type="submission" date="2019-02" db="EMBL/GenBank/DDBJ databases">
        <title>Draft genome sequences of novel Actinobacteria.</title>
        <authorList>
            <person name="Sahin N."/>
            <person name="Ay H."/>
            <person name="Saygin H."/>
        </authorList>
    </citation>
    <scope>NUCLEOTIDE SEQUENCE [LARGE SCALE GENOMIC DNA]</scope>
    <source>
        <strain evidence="9 10">8K307</strain>
    </source>
</reference>
<dbReference type="InterPro" id="IPR051204">
    <property type="entry name" value="ABC_transp_perm/SBD"/>
</dbReference>
<accession>A0A4R5A4P6</accession>
<comment type="subcellular location">
    <subcellularLocation>
        <location evidence="6">Cell membrane</location>
        <topology evidence="6">Multi-pass membrane protein</topology>
    </subcellularLocation>
    <subcellularLocation>
        <location evidence="1">Membrane</location>
        <topology evidence="1">Multi-pass membrane protein</topology>
    </subcellularLocation>
</comment>
<comment type="similarity">
    <text evidence="6">Belongs to the binding-protein-dependent transport system permease family.</text>
</comment>
<keyword evidence="4 6" id="KW-1133">Transmembrane helix</keyword>
<evidence type="ECO:0000256" key="5">
    <source>
        <dbReference type="ARBA" id="ARBA00023136"/>
    </source>
</evidence>
<feature type="transmembrane region" description="Helical" evidence="6">
    <location>
        <begin position="49"/>
        <end position="69"/>
    </location>
</feature>
<dbReference type="GO" id="GO:0055085">
    <property type="term" value="P:transmembrane transport"/>
    <property type="evidence" value="ECO:0007669"/>
    <property type="project" value="InterPro"/>
</dbReference>
<gene>
    <name evidence="9" type="ORF">E1262_24610</name>
</gene>
<evidence type="ECO:0000256" key="3">
    <source>
        <dbReference type="ARBA" id="ARBA00022692"/>
    </source>
</evidence>
<proteinExistence type="inferred from homology"/>
<evidence type="ECO:0000256" key="4">
    <source>
        <dbReference type="ARBA" id="ARBA00022989"/>
    </source>
</evidence>
<organism evidence="9 10">
    <name type="scientific">Jiangella aurantiaca</name>
    <dbReference type="NCBI Taxonomy" id="2530373"/>
    <lineage>
        <taxon>Bacteria</taxon>
        <taxon>Bacillati</taxon>
        <taxon>Actinomycetota</taxon>
        <taxon>Actinomycetes</taxon>
        <taxon>Jiangellales</taxon>
        <taxon>Jiangellaceae</taxon>
        <taxon>Jiangella</taxon>
    </lineage>
</organism>
<evidence type="ECO:0000256" key="6">
    <source>
        <dbReference type="RuleBase" id="RU363032"/>
    </source>
</evidence>
<dbReference type="GO" id="GO:0005886">
    <property type="term" value="C:plasma membrane"/>
    <property type="evidence" value="ECO:0007669"/>
    <property type="project" value="UniProtKB-SubCell"/>
</dbReference>
<dbReference type="PROSITE" id="PS50928">
    <property type="entry name" value="ABC_TM1"/>
    <property type="match status" value="1"/>
</dbReference>
<dbReference type="InterPro" id="IPR000515">
    <property type="entry name" value="MetI-like"/>
</dbReference>
<dbReference type="SUPFAM" id="SSF161098">
    <property type="entry name" value="MetI-like"/>
    <property type="match status" value="1"/>
</dbReference>
<dbReference type="Pfam" id="PF00528">
    <property type="entry name" value="BPD_transp_1"/>
    <property type="match status" value="1"/>
</dbReference>
<keyword evidence="5 6" id="KW-0472">Membrane</keyword>
<feature type="transmembrane region" description="Helical" evidence="6">
    <location>
        <begin position="121"/>
        <end position="140"/>
    </location>
</feature>
<dbReference type="OrthoDB" id="5244012at2"/>
<feature type="transmembrane region" description="Helical" evidence="6">
    <location>
        <begin position="152"/>
        <end position="173"/>
    </location>
</feature>
<dbReference type="PANTHER" id="PTHR30177">
    <property type="entry name" value="GLYCINE BETAINE/L-PROLINE TRANSPORT SYSTEM PERMEASE PROTEIN PROW"/>
    <property type="match status" value="1"/>
</dbReference>
<evidence type="ECO:0000256" key="1">
    <source>
        <dbReference type="ARBA" id="ARBA00004141"/>
    </source>
</evidence>
<name>A0A4R5A4P6_9ACTN</name>
<feature type="domain" description="ABC transmembrane type-1" evidence="8">
    <location>
        <begin position="1"/>
        <end position="170"/>
    </location>
</feature>
<dbReference type="PANTHER" id="PTHR30177:SF33">
    <property type="entry name" value="POSSIBLE OSMOPROTECTANT (GLYCINE BETAINE_CARNITINE_CHOLINE_L-PROLINE) TRANSPORT INTEGRAL MEMBRANE PROTEIN ABC TRANSPORTER PROZ"/>
    <property type="match status" value="1"/>
</dbReference>
<evidence type="ECO:0000259" key="8">
    <source>
        <dbReference type="PROSITE" id="PS50928"/>
    </source>
</evidence>
<dbReference type="GO" id="GO:0031460">
    <property type="term" value="P:glycine betaine transport"/>
    <property type="evidence" value="ECO:0007669"/>
    <property type="project" value="TreeGrafter"/>
</dbReference>
<evidence type="ECO:0000313" key="10">
    <source>
        <dbReference type="Proteomes" id="UP000295217"/>
    </source>
</evidence>
<dbReference type="Proteomes" id="UP000295217">
    <property type="component" value="Unassembled WGS sequence"/>
</dbReference>